<comment type="subcellular location">
    <subcellularLocation>
        <location evidence="1">Cell membrane</location>
        <topology evidence="1">Multi-pass membrane protein</topology>
    </subcellularLocation>
</comment>
<evidence type="ECO:0000313" key="10">
    <source>
        <dbReference type="Proteomes" id="UP000092544"/>
    </source>
</evidence>
<evidence type="ECO:0000256" key="2">
    <source>
        <dbReference type="ARBA" id="ARBA00010145"/>
    </source>
</evidence>
<comment type="similarity">
    <text evidence="2">Belongs to the auxin efflux carrier (TC 2.A.69) family.</text>
</comment>
<feature type="transmembrane region" description="Helical" evidence="8">
    <location>
        <begin position="223"/>
        <end position="241"/>
    </location>
</feature>
<dbReference type="RefSeq" id="WP_217491328.1">
    <property type="nucleotide sequence ID" value="NZ_FLOB01000002.1"/>
</dbReference>
<keyword evidence="5 8" id="KW-0812">Transmembrane</keyword>
<evidence type="ECO:0000256" key="4">
    <source>
        <dbReference type="ARBA" id="ARBA00022475"/>
    </source>
</evidence>
<keyword evidence="4" id="KW-1003">Cell membrane</keyword>
<dbReference type="GO" id="GO:0005886">
    <property type="term" value="C:plasma membrane"/>
    <property type="evidence" value="ECO:0007669"/>
    <property type="project" value="UniProtKB-SubCell"/>
</dbReference>
<proteinExistence type="inferred from homology"/>
<evidence type="ECO:0000313" key="9">
    <source>
        <dbReference type="EMBL" id="SBS28467.1"/>
    </source>
</evidence>
<feature type="transmembrane region" description="Helical" evidence="8">
    <location>
        <begin position="277"/>
        <end position="299"/>
    </location>
</feature>
<protein>
    <submittedName>
        <fullName evidence="9">Membrane transport protein</fullName>
    </submittedName>
</protein>
<feature type="transmembrane region" description="Helical" evidence="8">
    <location>
        <begin position="6"/>
        <end position="24"/>
    </location>
</feature>
<keyword evidence="6 8" id="KW-1133">Transmembrane helix</keyword>
<feature type="transmembrane region" description="Helical" evidence="8">
    <location>
        <begin position="94"/>
        <end position="115"/>
    </location>
</feature>
<evidence type="ECO:0000256" key="7">
    <source>
        <dbReference type="ARBA" id="ARBA00023136"/>
    </source>
</evidence>
<dbReference type="PANTHER" id="PTHR36838">
    <property type="entry name" value="AUXIN EFFLUX CARRIER FAMILY PROTEIN"/>
    <property type="match status" value="1"/>
</dbReference>
<evidence type="ECO:0000256" key="3">
    <source>
        <dbReference type="ARBA" id="ARBA00022448"/>
    </source>
</evidence>
<feature type="transmembrane region" description="Helical" evidence="8">
    <location>
        <begin position="36"/>
        <end position="53"/>
    </location>
</feature>
<sequence length="303" mass="33603">MESISLITIKICLLVSISIIGLVIGKRTSVNAKDISLLLVYVISPFVIFYSIINSPSDLSFLKYSLGSFLTSSFLAILAYKVSAFLWSNNKRNLFSFSGGTGNTGYFALPIVLSLFSPEQWGIAIFIIIGVNIYEFSVGYFITAKGNFSTKECILKLFTLPILYAAFLGLIFKYLEVHISSSVLDFMSNFKGAYSVLGMMVIGISLSKITRAEFDVKYLISSVIWKHLIVPFLGVLFYYQFSLDKNVIMIIALMLSTPMAGNVVVVSNQLNVHSEIAAIAVMISTLLSVFSIPICLYIVERFF</sequence>
<name>A0A1A8T817_9GAMM</name>
<accession>A0A1A8T817</accession>
<dbReference type="STRING" id="1792290.MSP8886_01186"/>
<reference evidence="9 10" key="1">
    <citation type="submission" date="2016-06" db="EMBL/GenBank/DDBJ databases">
        <authorList>
            <person name="Kjaerup R.B."/>
            <person name="Dalgaard T.S."/>
            <person name="Juul-Madsen H.R."/>
        </authorList>
    </citation>
    <scope>NUCLEOTIDE SEQUENCE [LARGE SCALE GENOMIC DNA]</scope>
    <source>
        <strain evidence="9 10">CECT 8886</strain>
    </source>
</reference>
<evidence type="ECO:0000256" key="8">
    <source>
        <dbReference type="SAM" id="Phobius"/>
    </source>
</evidence>
<feature type="transmembrane region" description="Helical" evidence="8">
    <location>
        <begin position="65"/>
        <end position="87"/>
    </location>
</feature>
<keyword evidence="7 8" id="KW-0472">Membrane</keyword>
<dbReference type="InterPro" id="IPR004776">
    <property type="entry name" value="Mem_transp_PIN-like"/>
</dbReference>
<evidence type="ECO:0000256" key="6">
    <source>
        <dbReference type="ARBA" id="ARBA00022989"/>
    </source>
</evidence>
<feature type="transmembrane region" description="Helical" evidence="8">
    <location>
        <begin position="247"/>
        <end position="265"/>
    </location>
</feature>
<keyword evidence="10" id="KW-1185">Reference proteome</keyword>
<evidence type="ECO:0000256" key="1">
    <source>
        <dbReference type="ARBA" id="ARBA00004651"/>
    </source>
</evidence>
<dbReference type="PANTHER" id="PTHR36838:SF1">
    <property type="entry name" value="SLR1864 PROTEIN"/>
    <property type="match status" value="1"/>
</dbReference>
<feature type="transmembrane region" description="Helical" evidence="8">
    <location>
        <begin position="192"/>
        <end position="211"/>
    </location>
</feature>
<keyword evidence="3" id="KW-0813">Transport</keyword>
<evidence type="ECO:0000256" key="5">
    <source>
        <dbReference type="ARBA" id="ARBA00022692"/>
    </source>
</evidence>
<dbReference type="EMBL" id="FLOB01000002">
    <property type="protein sequence ID" value="SBS28467.1"/>
    <property type="molecule type" value="Genomic_DNA"/>
</dbReference>
<dbReference type="InterPro" id="IPR038770">
    <property type="entry name" value="Na+/solute_symporter_sf"/>
</dbReference>
<gene>
    <name evidence="9" type="ORF">MSP8886_01186</name>
</gene>
<feature type="transmembrane region" description="Helical" evidence="8">
    <location>
        <begin position="154"/>
        <end position="172"/>
    </location>
</feature>
<feature type="transmembrane region" description="Helical" evidence="8">
    <location>
        <begin position="121"/>
        <end position="142"/>
    </location>
</feature>
<dbReference type="GO" id="GO:0055085">
    <property type="term" value="P:transmembrane transport"/>
    <property type="evidence" value="ECO:0007669"/>
    <property type="project" value="InterPro"/>
</dbReference>
<dbReference type="Gene3D" id="1.20.1530.20">
    <property type="match status" value="1"/>
</dbReference>
<organism evidence="9 10">
    <name type="scientific">Marinomonas spartinae</name>
    <dbReference type="NCBI Taxonomy" id="1792290"/>
    <lineage>
        <taxon>Bacteria</taxon>
        <taxon>Pseudomonadati</taxon>
        <taxon>Pseudomonadota</taxon>
        <taxon>Gammaproteobacteria</taxon>
        <taxon>Oceanospirillales</taxon>
        <taxon>Oceanospirillaceae</taxon>
        <taxon>Marinomonas</taxon>
    </lineage>
</organism>
<dbReference type="Pfam" id="PF03547">
    <property type="entry name" value="Mem_trans"/>
    <property type="match status" value="1"/>
</dbReference>
<dbReference type="Proteomes" id="UP000092544">
    <property type="component" value="Unassembled WGS sequence"/>
</dbReference>
<dbReference type="AlphaFoldDB" id="A0A1A8T817"/>